<dbReference type="Gene3D" id="3.60.10.10">
    <property type="entry name" value="Endonuclease/exonuclease/phosphatase"/>
    <property type="match status" value="1"/>
</dbReference>
<protein>
    <submittedName>
        <fullName evidence="1">Uncharacterized protein</fullName>
    </submittedName>
</protein>
<dbReference type="SUPFAM" id="SSF56219">
    <property type="entry name" value="DNase I-like"/>
    <property type="match status" value="1"/>
</dbReference>
<reference evidence="1 2" key="1">
    <citation type="submission" date="2019-03" db="EMBL/GenBank/DDBJ databases">
        <title>First draft genome of Liparis tanakae, snailfish: a comprehensive survey of snailfish specific genes.</title>
        <authorList>
            <person name="Kim W."/>
            <person name="Song I."/>
            <person name="Jeong J.-H."/>
            <person name="Kim D."/>
            <person name="Kim S."/>
            <person name="Ryu S."/>
            <person name="Song J.Y."/>
            <person name="Lee S.K."/>
        </authorList>
    </citation>
    <scope>NUCLEOTIDE SEQUENCE [LARGE SCALE GENOMIC DNA]</scope>
    <source>
        <tissue evidence="1">Muscle</tissue>
    </source>
</reference>
<accession>A0A4Z2FTT7</accession>
<dbReference type="InterPro" id="IPR051055">
    <property type="entry name" value="PIF1_helicase"/>
</dbReference>
<dbReference type="Proteomes" id="UP000314294">
    <property type="component" value="Unassembled WGS sequence"/>
</dbReference>
<dbReference type="OrthoDB" id="8957432at2759"/>
<keyword evidence="2" id="KW-1185">Reference proteome</keyword>
<comment type="caution">
    <text evidence="1">The sequence shown here is derived from an EMBL/GenBank/DDBJ whole genome shotgun (WGS) entry which is preliminary data.</text>
</comment>
<organism evidence="1 2">
    <name type="scientific">Liparis tanakae</name>
    <name type="common">Tanaka's snailfish</name>
    <dbReference type="NCBI Taxonomy" id="230148"/>
    <lineage>
        <taxon>Eukaryota</taxon>
        <taxon>Metazoa</taxon>
        <taxon>Chordata</taxon>
        <taxon>Craniata</taxon>
        <taxon>Vertebrata</taxon>
        <taxon>Euteleostomi</taxon>
        <taxon>Actinopterygii</taxon>
        <taxon>Neopterygii</taxon>
        <taxon>Teleostei</taxon>
        <taxon>Neoteleostei</taxon>
        <taxon>Acanthomorphata</taxon>
        <taxon>Eupercaria</taxon>
        <taxon>Perciformes</taxon>
        <taxon>Cottioidei</taxon>
        <taxon>Cottales</taxon>
        <taxon>Liparidae</taxon>
        <taxon>Liparis</taxon>
    </lineage>
</organism>
<dbReference type="InterPro" id="IPR036691">
    <property type="entry name" value="Endo/exonu/phosph_ase_sf"/>
</dbReference>
<gene>
    <name evidence="1" type="ORF">EYF80_045663</name>
</gene>
<dbReference type="PANTHER" id="PTHR47642:SF8">
    <property type="entry name" value="ATP-DEPENDENT DNA HELICASE"/>
    <property type="match status" value="1"/>
</dbReference>
<evidence type="ECO:0000313" key="2">
    <source>
        <dbReference type="Proteomes" id="UP000314294"/>
    </source>
</evidence>
<dbReference type="AlphaFoldDB" id="A0A4Z2FTT7"/>
<evidence type="ECO:0000313" key="1">
    <source>
        <dbReference type="EMBL" id="TNN44144.1"/>
    </source>
</evidence>
<dbReference type="EMBL" id="SRLO01000921">
    <property type="protein sequence ID" value="TNN44144.1"/>
    <property type="molecule type" value="Genomic_DNA"/>
</dbReference>
<name>A0A4Z2FTT7_9TELE</name>
<proteinExistence type="predicted"/>
<sequence>MRARRATCTEDDIKLLKTGVVTSSDNTYPADALHVFKTNKEVDNHNLSHIKKSQSHIHEIKAIDKRKDVHTGQLTLVMPSKVSDTGGLREVVVVTMGARVMVTVNINVSDGLANGVCGTVVGTETTGDQVIVILVKFDSPRVGKDAIARILEYTGIALHTHRKTMNIVTVYRPPSQGPRIFKDRLQTLMTTLKTEKLTVLPEDFNFDLLDTPDHDILQLMAHHGFRQCVTGPTTDQGSLLDHVYVNQPVTVHVDVLDT</sequence>
<dbReference type="PANTHER" id="PTHR47642">
    <property type="entry name" value="ATP-DEPENDENT DNA HELICASE"/>
    <property type="match status" value="1"/>
</dbReference>